<evidence type="ECO:0000313" key="3">
    <source>
        <dbReference type="EMBL" id="GJM95662.1"/>
    </source>
</evidence>
<sequence>MSNDEGSPSGGGRRRPSPARASPLESEDTLSEILVRLPPAPSTLLRASLVSKLWHRLTSDPDFLRRFRARHRRNPPLLGFFIENSHGLYFAPALEPPDRVPGDRFSFPPMDDVSVGEWRFFKLREQLLSCRHGLVLRFHRMCLRGVQVWDPLTGDVSHISNPCKFNTDLVVVGEVLRAAGDVNGDGCSRHFEVVLLVTDLQNAQAFTSVYSSETGVWGNPMSIVCPSIWPVPTSGTLIGRSLYWSLLGEPHWLLEFDLDKQSLSVVDVKLLSPSVKGLIWIMLVDGVVGCLFLSVQDKIELWKRSSDYDGVAGWVLARAFKLDELLPPFKLDELLPVSANADVVKIVGID</sequence>
<dbReference type="EMBL" id="BQKI01000005">
    <property type="protein sequence ID" value="GJM95662.1"/>
    <property type="molecule type" value="Genomic_DNA"/>
</dbReference>
<dbReference type="PANTHER" id="PTHR32133:SF380">
    <property type="entry name" value="OS10G0137700 PROTEIN"/>
    <property type="match status" value="1"/>
</dbReference>
<protein>
    <recommendedName>
        <fullName evidence="2">F-box domain-containing protein</fullName>
    </recommendedName>
</protein>
<keyword evidence="4" id="KW-1185">Reference proteome</keyword>
<dbReference type="PANTHER" id="PTHR32133">
    <property type="entry name" value="OS07G0120400 PROTEIN"/>
    <property type="match status" value="1"/>
</dbReference>
<feature type="domain" description="F-box" evidence="2">
    <location>
        <begin position="28"/>
        <end position="67"/>
    </location>
</feature>
<comment type="caution">
    <text evidence="3">The sequence shown here is derived from an EMBL/GenBank/DDBJ whole genome shotgun (WGS) entry which is preliminary data.</text>
</comment>
<feature type="region of interest" description="Disordered" evidence="1">
    <location>
        <begin position="1"/>
        <end position="25"/>
    </location>
</feature>
<name>A0AAV5CBH7_ELECO</name>
<evidence type="ECO:0000313" key="4">
    <source>
        <dbReference type="Proteomes" id="UP001054889"/>
    </source>
</evidence>
<evidence type="ECO:0000256" key="1">
    <source>
        <dbReference type="SAM" id="MobiDB-lite"/>
    </source>
</evidence>
<dbReference type="Gene3D" id="1.20.1280.50">
    <property type="match status" value="1"/>
</dbReference>
<accession>A0AAV5CBH7</accession>
<dbReference type="InterPro" id="IPR001810">
    <property type="entry name" value="F-box_dom"/>
</dbReference>
<gene>
    <name evidence="3" type="primary">ga12431</name>
    <name evidence="3" type="ORF">PR202_ga12431</name>
</gene>
<dbReference type="AlphaFoldDB" id="A0AAV5CBH7"/>
<dbReference type="InterPro" id="IPR036047">
    <property type="entry name" value="F-box-like_dom_sf"/>
</dbReference>
<evidence type="ECO:0000259" key="2">
    <source>
        <dbReference type="Pfam" id="PF12937"/>
    </source>
</evidence>
<reference evidence="3" key="2">
    <citation type="submission" date="2021-12" db="EMBL/GenBank/DDBJ databases">
        <title>Resequencing data analysis of finger millet.</title>
        <authorList>
            <person name="Hatakeyama M."/>
            <person name="Aluri S."/>
            <person name="Balachadran M.T."/>
            <person name="Sivarajan S.R."/>
            <person name="Poveda L."/>
            <person name="Shimizu-Inatsugi R."/>
            <person name="Schlapbach R."/>
            <person name="Sreeman S.M."/>
            <person name="Shimizu K.K."/>
        </authorList>
    </citation>
    <scope>NUCLEOTIDE SEQUENCE</scope>
</reference>
<dbReference type="Pfam" id="PF12937">
    <property type="entry name" value="F-box-like"/>
    <property type="match status" value="1"/>
</dbReference>
<organism evidence="3 4">
    <name type="scientific">Eleusine coracana subsp. coracana</name>
    <dbReference type="NCBI Taxonomy" id="191504"/>
    <lineage>
        <taxon>Eukaryota</taxon>
        <taxon>Viridiplantae</taxon>
        <taxon>Streptophyta</taxon>
        <taxon>Embryophyta</taxon>
        <taxon>Tracheophyta</taxon>
        <taxon>Spermatophyta</taxon>
        <taxon>Magnoliopsida</taxon>
        <taxon>Liliopsida</taxon>
        <taxon>Poales</taxon>
        <taxon>Poaceae</taxon>
        <taxon>PACMAD clade</taxon>
        <taxon>Chloridoideae</taxon>
        <taxon>Cynodonteae</taxon>
        <taxon>Eleusininae</taxon>
        <taxon>Eleusine</taxon>
    </lineage>
</organism>
<reference evidence="3" key="1">
    <citation type="journal article" date="2018" name="DNA Res.">
        <title>Multiple hybrid de novo genome assembly of finger millet, an orphan allotetraploid crop.</title>
        <authorList>
            <person name="Hatakeyama M."/>
            <person name="Aluri S."/>
            <person name="Balachadran M.T."/>
            <person name="Sivarajan S.R."/>
            <person name="Patrignani A."/>
            <person name="Gruter S."/>
            <person name="Poveda L."/>
            <person name="Shimizu-Inatsugi R."/>
            <person name="Baeten J."/>
            <person name="Francoijs K.J."/>
            <person name="Nataraja K.N."/>
            <person name="Reddy Y.A.N."/>
            <person name="Phadnis S."/>
            <person name="Ravikumar R.L."/>
            <person name="Schlapbach R."/>
            <person name="Sreeman S.M."/>
            <person name="Shimizu K.K."/>
        </authorList>
    </citation>
    <scope>NUCLEOTIDE SEQUENCE</scope>
</reference>
<dbReference type="Proteomes" id="UP001054889">
    <property type="component" value="Unassembled WGS sequence"/>
</dbReference>
<dbReference type="SUPFAM" id="SSF81383">
    <property type="entry name" value="F-box domain"/>
    <property type="match status" value="1"/>
</dbReference>
<proteinExistence type="predicted"/>